<sequence>MKLMDPSKLVDWLPPHSIAWYQQLSDSVGKYVYPWNSTLKEPNGESIFERDVAQMIVNKKVLDVGCGHGEFTIKCSDTAKEIVGFDITDHFVQVGQDLANRKPNVKFIAGNSKDGLPFKRDEFDCAYIRKGPTSAYPFLKAVVKKDGSIIGLHPGDDSGKELAMLFPNLFEQVKGTPILDTIEKRLASSHFSSTSLENVTSIEFIKTPIDLIKLRCFGQKIAIYETTKEKNLSIVEKIFERNATDDGLPITFSRYLVRISV</sequence>
<dbReference type="GO" id="GO:0032259">
    <property type="term" value="P:methylation"/>
    <property type="evidence" value="ECO:0007669"/>
    <property type="project" value="UniProtKB-KW"/>
</dbReference>
<dbReference type="Gene3D" id="3.40.50.150">
    <property type="entry name" value="Vaccinia Virus protein VP39"/>
    <property type="match status" value="1"/>
</dbReference>
<dbReference type="Proteomes" id="UP000030408">
    <property type="component" value="Unassembled WGS sequence"/>
</dbReference>
<evidence type="ECO:0000313" key="2">
    <source>
        <dbReference type="EMBL" id="KGR74379.1"/>
    </source>
</evidence>
<comment type="caution">
    <text evidence="2">The sequence shown here is derived from an EMBL/GenBank/DDBJ whole genome shotgun (WGS) entry which is preliminary data.</text>
</comment>
<accession>A0A0A3HPS7</accession>
<evidence type="ECO:0000313" key="3">
    <source>
        <dbReference type="Proteomes" id="UP000030408"/>
    </source>
</evidence>
<keyword evidence="2" id="KW-0808">Transferase</keyword>
<protein>
    <submittedName>
        <fullName evidence="2">Methyltransferase type 11</fullName>
    </submittedName>
</protein>
<dbReference type="EMBL" id="JPVO01000054">
    <property type="protein sequence ID" value="KGR74379.1"/>
    <property type="molecule type" value="Genomic_DNA"/>
</dbReference>
<organism evidence="2 3">
    <name type="scientific">Ureibacillus sinduriensis BLB-1 = JCM 15800</name>
    <dbReference type="NCBI Taxonomy" id="1384057"/>
    <lineage>
        <taxon>Bacteria</taxon>
        <taxon>Bacillati</taxon>
        <taxon>Bacillota</taxon>
        <taxon>Bacilli</taxon>
        <taxon>Bacillales</taxon>
        <taxon>Caryophanaceae</taxon>
        <taxon>Ureibacillus</taxon>
    </lineage>
</organism>
<name>A0A0A3HPS7_9BACL</name>
<dbReference type="InterPro" id="IPR041698">
    <property type="entry name" value="Methyltransf_25"/>
</dbReference>
<keyword evidence="3" id="KW-1185">Reference proteome</keyword>
<dbReference type="AlphaFoldDB" id="A0A0A3HPS7"/>
<dbReference type="OrthoDB" id="5522265at2"/>
<dbReference type="STRING" id="1384057.CD33_14835"/>
<reference evidence="2 3" key="1">
    <citation type="submission" date="2014-02" db="EMBL/GenBank/DDBJ databases">
        <title>Draft genome sequence of Lysinibacillus sinduriensis JCM 15800.</title>
        <authorList>
            <person name="Zhang F."/>
            <person name="Wang G."/>
            <person name="Zhang L."/>
        </authorList>
    </citation>
    <scope>NUCLEOTIDE SEQUENCE [LARGE SCALE GENOMIC DNA]</scope>
    <source>
        <strain evidence="2 3">JCM 15800</strain>
    </source>
</reference>
<dbReference type="InterPro" id="IPR029063">
    <property type="entry name" value="SAM-dependent_MTases_sf"/>
</dbReference>
<dbReference type="eggNOG" id="COG2226">
    <property type="taxonomic scope" value="Bacteria"/>
</dbReference>
<dbReference type="SUPFAM" id="SSF53335">
    <property type="entry name" value="S-adenosyl-L-methionine-dependent methyltransferases"/>
    <property type="match status" value="1"/>
</dbReference>
<dbReference type="CDD" id="cd02440">
    <property type="entry name" value="AdoMet_MTases"/>
    <property type="match status" value="1"/>
</dbReference>
<feature type="domain" description="Methyltransferase" evidence="1">
    <location>
        <begin position="61"/>
        <end position="129"/>
    </location>
</feature>
<evidence type="ECO:0000259" key="1">
    <source>
        <dbReference type="Pfam" id="PF13649"/>
    </source>
</evidence>
<dbReference type="Pfam" id="PF13649">
    <property type="entry name" value="Methyltransf_25"/>
    <property type="match status" value="1"/>
</dbReference>
<gene>
    <name evidence="2" type="ORF">CD33_14835</name>
</gene>
<dbReference type="RefSeq" id="WP_036201670.1">
    <property type="nucleotide sequence ID" value="NZ_AVCY01000002.1"/>
</dbReference>
<proteinExistence type="predicted"/>
<keyword evidence="2" id="KW-0489">Methyltransferase</keyword>
<dbReference type="GO" id="GO:0008168">
    <property type="term" value="F:methyltransferase activity"/>
    <property type="evidence" value="ECO:0007669"/>
    <property type="project" value="UniProtKB-KW"/>
</dbReference>